<dbReference type="Gene3D" id="2.20.28.30">
    <property type="entry name" value="RNA polymerase ii, chain L"/>
    <property type="match status" value="1"/>
</dbReference>
<feature type="domain" description="Putative regulatory protein FmdB zinc ribbon" evidence="1">
    <location>
        <begin position="1"/>
        <end position="35"/>
    </location>
</feature>
<accession>A0A9D6Z2M9</accession>
<reference evidence="2" key="1">
    <citation type="submission" date="2020-07" db="EMBL/GenBank/DDBJ databases">
        <title>Huge and variable diversity of episymbiotic CPR bacteria and DPANN archaea in groundwater ecosystems.</title>
        <authorList>
            <person name="He C.Y."/>
            <person name="Keren R."/>
            <person name="Whittaker M."/>
            <person name="Farag I.F."/>
            <person name="Doudna J."/>
            <person name="Cate J.H.D."/>
            <person name="Banfield J.F."/>
        </authorList>
    </citation>
    <scope>NUCLEOTIDE SEQUENCE</scope>
    <source>
        <strain evidence="2">NC_groundwater_1664_Pr3_B-0.1um_52_9</strain>
    </source>
</reference>
<comment type="caution">
    <text evidence="2">The sequence shown here is derived from an EMBL/GenBank/DDBJ whole genome shotgun (WGS) entry which is preliminary data.</text>
</comment>
<dbReference type="SMART" id="SM00834">
    <property type="entry name" value="CxxC_CXXC_SSSS"/>
    <property type="match status" value="1"/>
</dbReference>
<dbReference type="AlphaFoldDB" id="A0A9D6Z2M9"/>
<dbReference type="EMBL" id="JACRDE010000164">
    <property type="protein sequence ID" value="MBI5248969.1"/>
    <property type="molecule type" value="Genomic_DNA"/>
</dbReference>
<organism evidence="2 3">
    <name type="scientific">Desulfomonile tiedjei</name>
    <dbReference type="NCBI Taxonomy" id="2358"/>
    <lineage>
        <taxon>Bacteria</taxon>
        <taxon>Pseudomonadati</taxon>
        <taxon>Thermodesulfobacteriota</taxon>
        <taxon>Desulfomonilia</taxon>
        <taxon>Desulfomonilales</taxon>
        <taxon>Desulfomonilaceae</taxon>
        <taxon>Desulfomonile</taxon>
    </lineage>
</organism>
<protein>
    <recommendedName>
        <fullName evidence="1">Putative regulatory protein FmdB zinc ribbon domain-containing protein</fullName>
    </recommendedName>
</protein>
<name>A0A9D6Z2M9_9BACT</name>
<dbReference type="NCBIfam" id="TIGR02605">
    <property type="entry name" value="CxxC_CxxC_SSSS"/>
    <property type="match status" value="1"/>
</dbReference>
<evidence type="ECO:0000313" key="3">
    <source>
        <dbReference type="Proteomes" id="UP000807825"/>
    </source>
</evidence>
<dbReference type="InterPro" id="IPR013429">
    <property type="entry name" value="Regulatory_FmdB_Zinc_ribbon"/>
</dbReference>
<dbReference type="Pfam" id="PF09723">
    <property type="entry name" value="Zn_ribbon_8"/>
    <property type="match status" value="1"/>
</dbReference>
<gene>
    <name evidence="2" type="ORF">HY912_05690</name>
</gene>
<evidence type="ECO:0000313" key="2">
    <source>
        <dbReference type="EMBL" id="MBI5248969.1"/>
    </source>
</evidence>
<proteinExistence type="predicted"/>
<dbReference type="Proteomes" id="UP000807825">
    <property type="component" value="Unassembled WGS sequence"/>
</dbReference>
<sequence length="73" mass="7774">MPILSYRCKECGKEFAKILLNPNRPPRSCPVCGAAEPEELGPAFSQDMISLERMMCSSCDSCGDSSCGVAPAS</sequence>
<evidence type="ECO:0000259" key="1">
    <source>
        <dbReference type="SMART" id="SM00834"/>
    </source>
</evidence>